<dbReference type="STRING" id="101127.A0A1X2GEN9"/>
<feature type="compositionally biased region" description="Polar residues" evidence="7">
    <location>
        <begin position="266"/>
        <end position="293"/>
    </location>
</feature>
<dbReference type="PANTHER" id="PTHR45776">
    <property type="entry name" value="MIP04163P"/>
    <property type="match status" value="1"/>
</dbReference>
<keyword evidence="10" id="KW-1185">Reference proteome</keyword>
<feature type="region of interest" description="Disordered" evidence="7">
    <location>
        <begin position="266"/>
        <end position="301"/>
    </location>
</feature>
<dbReference type="AlphaFoldDB" id="A0A1X2GEN9"/>
<keyword evidence="3" id="KW-0238">DNA-binding</keyword>
<keyword evidence="5" id="KW-0539">Nucleus</keyword>
<feature type="compositionally biased region" description="Low complexity" evidence="7">
    <location>
        <begin position="14"/>
        <end position="23"/>
    </location>
</feature>
<feature type="region of interest" description="Disordered" evidence="7">
    <location>
        <begin position="72"/>
        <end position="192"/>
    </location>
</feature>
<evidence type="ECO:0000256" key="3">
    <source>
        <dbReference type="ARBA" id="ARBA00023125"/>
    </source>
</evidence>
<name>A0A1X2GEN9_9FUNG</name>
<evidence type="ECO:0000256" key="5">
    <source>
        <dbReference type="ARBA" id="ARBA00023242"/>
    </source>
</evidence>
<evidence type="ECO:0000256" key="7">
    <source>
        <dbReference type="SAM" id="MobiDB-lite"/>
    </source>
</evidence>
<keyword evidence="6" id="KW-0175">Coiled coil</keyword>
<dbReference type="SMART" id="SM00353">
    <property type="entry name" value="HLH"/>
    <property type="match status" value="1"/>
</dbReference>
<feature type="coiled-coil region" evidence="6">
    <location>
        <begin position="224"/>
        <end position="251"/>
    </location>
</feature>
<dbReference type="PANTHER" id="PTHR45776:SF2">
    <property type="entry name" value="MIP04163P"/>
    <property type="match status" value="1"/>
</dbReference>
<dbReference type="GO" id="GO:0005634">
    <property type="term" value="C:nucleus"/>
    <property type="evidence" value="ECO:0007669"/>
    <property type="project" value="UniProtKB-SubCell"/>
</dbReference>
<evidence type="ECO:0000313" key="9">
    <source>
        <dbReference type="EMBL" id="ORX51990.1"/>
    </source>
</evidence>
<dbReference type="Proteomes" id="UP000242146">
    <property type="component" value="Unassembled WGS sequence"/>
</dbReference>
<dbReference type="GO" id="GO:0046983">
    <property type="term" value="F:protein dimerization activity"/>
    <property type="evidence" value="ECO:0007669"/>
    <property type="project" value="InterPro"/>
</dbReference>
<dbReference type="OrthoDB" id="690068at2759"/>
<proteinExistence type="predicted"/>
<keyword evidence="2" id="KW-0805">Transcription regulation</keyword>
<feature type="compositionally biased region" description="Polar residues" evidence="7">
    <location>
        <begin position="111"/>
        <end position="123"/>
    </location>
</feature>
<protein>
    <submittedName>
        <fullName evidence="9">HLH-domain-containing protein</fullName>
    </submittedName>
</protein>
<evidence type="ECO:0000313" key="10">
    <source>
        <dbReference type="Proteomes" id="UP000242146"/>
    </source>
</evidence>
<gene>
    <name evidence="9" type="ORF">DM01DRAFT_1336980</name>
</gene>
<feature type="domain" description="BHLH" evidence="8">
    <location>
        <begin position="183"/>
        <end position="234"/>
    </location>
</feature>
<dbReference type="GO" id="GO:0000978">
    <property type="term" value="F:RNA polymerase II cis-regulatory region sequence-specific DNA binding"/>
    <property type="evidence" value="ECO:0007669"/>
    <property type="project" value="TreeGrafter"/>
</dbReference>
<dbReference type="Gene3D" id="4.10.280.10">
    <property type="entry name" value="Helix-loop-helix DNA-binding domain"/>
    <property type="match status" value="1"/>
</dbReference>
<reference evidence="9 10" key="1">
    <citation type="submission" date="2016-07" db="EMBL/GenBank/DDBJ databases">
        <title>Pervasive Adenine N6-methylation of Active Genes in Fungi.</title>
        <authorList>
            <consortium name="DOE Joint Genome Institute"/>
            <person name="Mondo S.J."/>
            <person name="Dannebaum R.O."/>
            <person name="Kuo R.C."/>
            <person name="Labutti K."/>
            <person name="Haridas S."/>
            <person name="Kuo A."/>
            <person name="Salamov A."/>
            <person name="Ahrendt S.R."/>
            <person name="Lipzen A."/>
            <person name="Sullivan W."/>
            <person name="Andreopoulos W.B."/>
            <person name="Clum A."/>
            <person name="Lindquist E."/>
            <person name="Daum C."/>
            <person name="Ramamoorthy G.K."/>
            <person name="Gryganskyi A."/>
            <person name="Culley D."/>
            <person name="Magnuson J.K."/>
            <person name="James T.Y."/>
            <person name="O'Malley M.A."/>
            <person name="Stajich J.E."/>
            <person name="Spatafora J.W."/>
            <person name="Visel A."/>
            <person name="Grigoriev I.V."/>
        </authorList>
    </citation>
    <scope>NUCLEOTIDE SEQUENCE [LARGE SCALE GENOMIC DNA]</scope>
    <source>
        <strain evidence="9 10">NRRL 3301</strain>
    </source>
</reference>
<dbReference type="PROSITE" id="PS50888">
    <property type="entry name" value="BHLH"/>
    <property type="match status" value="1"/>
</dbReference>
<evidence type="ECO:0000256" key="2">
    <source>
        <dbReference type="ARBA" id="ARBA00023015"/>
    </source>
</evidence>
<evidence type="ECO:0000256" key="1">
    <source>
        <dbReference type="ARBA" id="ARBA00004123"/>
    </source>
</evidence>
<evidence type="ECO:0000256" key="6">
    <source>
        <dbReference type="SAM" id="Coils"/>
    </source>
</evidence>
<feature type="compositionally biased region" description="Polar residues" evidence="7">
    <location>
        <begin position="133"/>
        <end position="158"/>
    </location>
</feature>
<evidence type="ECO:0000259" key="8">
    <source>
        <dbReference type="PROSITE" id="PS50888"/>
    </source>
</evidence>
<dbReference type="Pfam" id="PF00010">
    <property type="entry name" value="HLH"/>
    <property type="match status" value="1"/>
</dbReference>
<comment type="subcellular location">
    <subcellularLocation>
        <location evidence="1">Nucleus</location>
    </subcellularLocation>
</comment>
<comment type="caution">
    <text evidence="9">The sequence shown here is derived from an EMBL/GenBank/DDBJ whole genome shotgun (WGS) entry which is preliminary data.</text>
</comment>
<organism evidence="9 10">
    <name type="scientific">Hesseltinella vesiculosa</name>
    <dbReference type="NCBI Taxonomy" id="101127"/>
    <lineage>
        <taxon>Eukaryota</taxon>
        <taxon>Fungi</taxon>
        <taxon>Fungi incertae sedis</taxon>
        <taxon>Mucoromycota</taxon>
        <taxon>Mucoromycotina</taxon>
        <taxon>Mucoromycetes</taxon>
        <taxon>Mucorales</taxon>
        <taxon>Cunninghamellaceae</taxon>
        <taxon>Hesseltinella</taxon>
    </lineage>
</organism>
<dbReference type="SUPFAM" id="SSF47459">
    <property type="entry name" value="HLH, helix-loop-helix DNA-binding domain"/>
    <property type="match status" value="1"/>
</dbReference>
<dbReference type="InterPro" id="IPR036638">
    <property type="entry name" value="HLH_DNA-bd_sf"/>
</dbReference>
<dbReference type="InterPro" id="IPR011598">
    <property type="entry name" value="bHLH_dom"/>
</dbReference>
<dbReference type="EMBL" id="MCGT01000019">
    <property type="protein sequence ID" value="ORX51990.1"/>
    <property type="molecule type" value="Genomic_DNA"/>
</dbReference>
<sequence>MYNVPFQVHNYASTPDNTNTPTNHDLANNERLYNTSNPGATAPIGAIDPSLTNQLLNDPDLGKKDRSYNYIPLNAASPIPSTKPIHPTDTSSPDKPQHHRSSSLNYDMYSPSPTFKRPSTSSSVDRKDDPQLYYSTNDQWTLSPSSSTIDRPGQTDSVESVAVLDDDPQQQQHMQQLFEKKRRRRESHNAVERRRRDNINERIYELSTLLPERDAIKNNKGTILRKSVEHIQRLQDELTQNRQRIHELEQIVNLYRMRVGDLGMDLQQQRPPAQPTPSHAASATTMMGYNSLPQIPFRRDG</sequence>
<keyword evidence="4" id="KW-0804">Transcription</keyword>
<feature type="region of interest" description="Disordered" evidence="7">
    <location>
        <begin position="1"/>
        <end position="47"/>
    </location>
</feature>
<accession>A0A1X2GEN9</accession>
<evidence type="ECO:0000256" key="4">
    <source>
        <dbReference type="ARBA" id="ARBA00023163"/>
    </source>
</evidence>
<dbReference type="GO" id="GO:0000981">
    <property type="term" value="F:DNA-binding transcription factor activity, RNA polymerase II-specific"/>
    <property type="evidence" value="ECO:0007669"/>
    <property type="project" value="TreeGrafter"/>
</dbReference>